<organism evidence="3 4">
    <name type="scientific">Dissostichus mawsoni</name>
    <name type="common">Antarctic cod</name>
    <dbReference type="NCBI Taxonomy" id="36200"/>
    <lineage>
        <taxon>Eukaryota</taxon>
        <taxon>Metazoa</taxon>
        <taxon>Chordata</taxon>
        <taxon>Craniata</taxon>
        <taxon>Vertebrata</taxon>
        <taxon>Euteleostomi</taxon>
        <taxon>Actinopterygii</taxon>
        <taxon>Neopterygii</taxon>
        <taxon>Teleostei</taxon>
        <taxon>Neoteleostei</taxon>
        <taxon>Acanthomorphata</taxon>
        <taxon>Eupercaria</taxon>
        <taxon>Perciformes</taxon>
        <taxon>Notothenioidei</taxon>
        <taxon>Nototheniidae</taxon>
        <taxon>Dissostichus</taxon>
    </lineage>
</organism>
<keyword evidence="2" id="KW-0812">Transmembrane</keyword>
<dbReference type="Proteomes" id="UP000518266">
    <property type="component" value="Unassembled WGS sequence"/>
</dbReference>
<dbReference type="InterPro" id="IPR036719">
    <property type="entry name" value="Neuro-gated_channel_TM_sf"/>
</dbReference>
<dbReference type="EMBL" id="JAAKFY010000008">
    <property type="protein sequence ID" value="KAF3853810.1"/>
    <property type="molecule type" value="Genomic_DNA"/>
</dbReference>
<evidence type="ECO:0000256" key="2">
    <source>
        <dbReference type="SAM" id="Phobius"/>
    </source>
</evidence>
<evidence type="ECO:0000313" key="3">
    <source>
        <dbReference type="EMBL" id="KAF3853810.1"/>
    </source>
</evidence>
<evidence type="ECO:0008006" key="5">
    <source>
        <dbReference type="Google" id="ProtNLM"/>
    </source>
</evidence>
<dbReference type="AlphaFoldDB" id="A0A7J5YWG4"/>
<sequence>MVVMVHDHSTKKLLQDKRSQRMEESNSLEKLPDELSEAVNTLSLLLSRKEERKPDYWTKVAKKLDIIFFFVYITVSAVFLVVIFSVWINAKDEYDRDMISHL</sequence>
<reference evidence="3 4" key="1">
    <citation type="submission" date="2020-03" db="EMBL/GenBank/DDBJ databases">
        <title>Dissostichus mawsoni Genome sequencing and assembly.</title>
        <authorList>
            <person name="Park H."/>
        </authorList>
    </citation>
    <scope>NUCLEOTIDE SEQUENCE [LARGE SCALE GENOMIC DNA]</scope>
    <source>
        <strain evidence="3">DM0001</strain>
        <tissue evidence="3">Muscle</tissue>
    </source>
</reference>
<evidence type="ECO:0000256" key="1">
    <source>
        <dbReference type="SAM" id="MobiDB-lite"/>
    </source>
</evidence>
<accession>A0A7J5YWG4</accession>
<name>A0A7J5YWG4_DISMA</name>
<keyword evidence="2" id="KW-1133">Transmembrane helix</keyword>
<feature type="transmembrane region" description="Helical" evidence="2">
    <location>
        <begin position="66"/>
        <end position="88"/>
    </location>
</feature>
<feature type="compositionally biased region" description="Basic and acidic residues" evidence="1">
    <location>
        <begin position="1"/>
        <end position="24"/>
    </location>
</feature>
<proteinExistence type="predicted"/>
<dbReference type="GO" id="GO:0016020">
    <property type="term" value="C:membrane"/>
    <property type="evidence" value="ECO:0007669"/>
    <property type="project" value="InterPro"/>
</dbReference>
<keyword evidence="4" id="KW-1185">Reference proteome</keyword>
<dbReference type="GO" id="GO:0006811">
    <property type="term" value="P:monoatomic ion transport"/>
    <property type="evidence" value="ECO:0007669"/>
    <property type="project" value="InterPro"/>
</dbReference>
<evidence type="ECO:0000313" key="4">
    <source>
        <dbReference type="Proteomes" id="UP000518266"/>
    </source>
</evidence>
<gene>
    <name evidence="3" type="ORF">F7725_014498</name>
</gene>
<keyword evidence="2" id="KW-0472">Membrane</keyword>
<comment type="caution">
    <text evidence="3">The sequence shown here is derived from an EMBL/GenBank/DDBJ whole genome shotgun (WGS) entry which is preliminary data.</text>
</comment>
<dbReference type="SUPFAM" id="SSF90112">
    <property type="entry name" value="Neurotransmitter-gated ion-channel transmembrane pore"/>
    <property type="match status" value="1"/>
</dbReference>
<protein>
    <recommendedName>
        <fullName evidence="5">Neurotransmitter-gated ion-channel transmembrane domain-containing protein</fullName>
    </recommendedName>
</protein>
<feature type="region of interest" description="Disordered" evidence="1">
    <location>
        <begin position="1"/>
        <end position="32"/>
    </location>
</feature>